<evidence type="ECO:0000313" key="3">
    <source>
        <dbReference type="Proteomes" id="UP000499080"/>
    </source>
</evidence>
<evidence type="ECO:0000313" key="2">
    <source>
        <dbReference type="EMBL" id="GBN35161.1"/>
    </source>
</evidence>
<protein>
    <submittedName>
        <fullName evidence="2">Uncharacterized protein</fullName>
    </submittedName>
</protein>
<proteinExistence type="predicted"/>
<name>A0A4Y2N736_ARAVE</name>
<comment type="caution">
    <text evidence="2">The sequence shown here is derived from an EMBL/GenBank/DDBJ whole genome shotgun (WGS) entry which is preliminary data.</text>
</comment>
<reference evidence="2 3" key="1">
    <citation type="journal article" date="2019" name="Sci. Rep.">
        <title>Orb-weaving spider Araneus ventricosus genome elucidates the spidroin gene catalogue.</title>
        <authorList>
            <person name="Kono N."/>
            <person name="Nakamura H."/>
            <person name="Ohtoshi R."/>
            <person name="Moran D.A.P."/>
            <person name="Shinohara A."/>
            <person name="Yoshida Y."/>
            <person name="Fujiwara M."/>
            <person name="Mori M."/>
            <person name="Tomita M."/>
            <person name="Arakawa K."/>
        </authorList>
    </citation>
    <scope>NUCLEOTIDE SEQUENCE [LARGE SCALE GENOMIC DNA]</scope>
</reference>
<keyword evidence="3" id="KW-1185">Reference proteome</keyword>
<feature type="region of interest" description="Disordered" evidence="1">
    <location>
        <begin position="1"/>
        <end position="22"/>
    </location>
</feature>
<dbReference type="EMBL" id="BGPR01008652">
    <property type="protein sequence ID" value="GBN35161.1"/>
    <property type="molecule type" value="Genomic_DNA"/>
</dbReference>
<dbReference type="Proteomes" id="UP000499080">
    <property type="component" value="Unassembled WGS sequence"/>
</dbReference>
<gene>
    <name evidence="2" type="ORF">AVEN_243887_1</name>
</gene>
<dbReference type="AlphaFoldDB" id="A0A4Y2N736"/>
<sequence length="130" mass="14437">MDPSAISAQNLTSPKRASRPRPAFVAVEGNFSDRLARYERARSVGENKQRTASPALGEVTNHIVRCSSSVLSVVCTSERDAPLSNSTPHQREDVWQLRMIYDLRRKGPIHGGFLGIRVSPESRPIADPYH</sequence>
<feature type="compositionally biased region" description="Polar residues" evidence="1">
    <location>
        <begin position="1"/>
        <end position="15"/>
    </location>
</feature>
<organism evidence="2 3">
    <name type="scientific">Araneus ventricosus</name>
    <name type="common">Orbweaver spider</name>
    <name type="synonym">Epeira ventricosa</name>
    <dbReference type="NCBI Taxonomy" id="182803"/>
    <lineage>
        <taxon>Eukaryota</taxon>
        <taxon>Metazoa</taxon>
        <taxon>Ecdysozoa</taxon>
        <taxon>Arthropoda</taxon>
        <taxon>Chelicerata</taxon>
        <taxon>Arachnida</taxon>
        <taxon>Araneae</taxon>
        <taxon>Araneomorphae</taxon>
        <taxon>Entelegynae</taxon>
        <taxon>Araneoidea</taxon>
        <taxon>Araneidae</taxon>
        <taxon>Araneus</taxon>
    </lineage>
</organism>
<evidence type="ECO:0000256" key="1">
    <source>
        <dbReference type="SAM" id="MobiDB-lite"/>
    </source>
</evidence>
<accession>A0A4Y2N736</accession>